<evidence type="ECO:0000256" key="7">
    <source>
        <dbReference type="PIRSR" id="PIRSR618044-1"/>
    </source>
</evidence>
<feature type="domain" description="Peptidase S11 D-alanyl-D-alanine carboxypeptidase A N-terminal" evidence="11">
    <location>
        <begin position="32"/>
        <end position="254"/>
    </location>
</feature>
<comment type="similarity">
    <text evidence="1 9">Belongs to the peptidase S11 family.</text>
</comment>
<dbReference type="OrthoDB" id="3530815at2"/>
<keyword evidence="5" id="KW-0573">Peptidoglycan synthesis</keyword>
<dbReference type="GO" id="GO:0071555">
    <property type="term" value="P:cell wall organization"/>
    <property type="evidence" value="ECO:0007669"/>
    <property type="project" value="UniProtKB-KW"/>
</dbReference>
<evidence type="ECO:0000313" key="12">
    <source>
        <dbReference type="EMBL" id="ADK68047.1"/>
    </source>
</evidence>
<keyword evidence="6" id="KW-0961">Cell wall biogenesis/degradation</keyword>
<evidence type="ECO:0000256" key="2">
    <source>
        <dbReference type="ARBA" id="ARBA00022729"/>
    </source>
</evidence>
<evidence type="ECO:0000256" key="10">
    <source>
        <dbReference type="SAM" id="SignalP"/>
    </source>
</evidence>
<keyword evidence="3" id="KW-0378">Hydrolase</keyword>
<feature type="chain" id="PRO_5009953355" evidence="10">
    <location>
        <begin position="28"/>
        <end position="383"/>
    </location>
</feature>
<accession>E1R083</accession>
<keyword evidence="12" id="KW-0645">Protease</keyword>
<evidence type="ECO:0000256" key="1">
    <source>
        <dbReference type="ARBA" id="ARBA00007164"/>
    </source>
</evidence>
<feature type="binding site" evidence="8">
    <location>
        <position position="225"/>
    </location>
    <ligand>
        <name>substrate</name>
    </ligand>
</feature>
<feature type="active site" evidence="7">
    <location>
        <position position="119"/>
    </location>
</feature>
<keyword evidence="2 10" id="KW-0732">Signal</keyword>
<keyword evidence="12" id="KW-0121">Carboxypeptidase</keyword>
<evidence type="ECO:0000256" key="5">
    <source>
        <dbReference type="ARBA" id="ARBA00022984"/>
    </source>
</evidence>
<name>E1R083_OLSUV</name>
<dbReference type="Gene3D" id="3.40.710.10">
    <property type="entry name" value="DD-peptidase/beta-lactamase superfamily"/>
    <property type="match status" value="1"/>
</dbReference>
<dbReference type="Proteomes" id="UP000000333">
    <property type="component" value="Chromosome"/>
</dbReference>
<dbReference type="PRINTS" id="PR00725">
    <property type="entry name" value="DADACBPTASE1"/>
</dbReference>
<dbReference type="KEGG" id="ols:Olsu_0936"/>
<keyword evidence="4" id="KW-0133">Cell shape</keyword>
<proteinExistence type="inferred from homology"/>
<evidence type="ECO:0000256" key="3">
    <source>
        <dbReference type="ARBA" id="ARBA00022801"/>
    </source>
</evidence>
<dbReference type="GO" id="GO:0006508">
    <property type="term" value="P:proteolysis"/>
    <property type="evidence" value="ECO:0007669"/>
    <property type="project" value="InterPro"/>
</dbReference>
<dbReference type="HOGENOM" id="CLU_027070_7_3_11"/>
<dbReference type="InterPro" id="IPR001967">
    <property type="entry name" value="Peptidase_S11_N"/>
</dbReference>
<feature type="active site" description="Proton acceptor" evidence="7">
    <location>
        <position position="66"/>
    </location>
</feature>
<dbReference type="PATRIC" id="fig|633147.7.peg.611"/>
<dbReference type="EMBL" id="CP002106">
    <property type="protein sequence ID" value="ADK68047.1"/>
    <property type="molecule type" value="Genomic_DNA"/>
</dbReference>
<organism evidence="12 13">
    <name type="scientific">Olsenella uli (strain ATCC 49627 / DSM 7084 / CCUG 31166 / CIP 109912 / JCM 12494 / LMG 11480 / NCIMB 702895 / VPI D76D-27C)</name>
    <name type="common">Lactobacillus uli</name>
    <dbReference type="NCBI Taxonomy" id="633147"/>
    <lineage>
        <taxon>Bacteria</taxon>
        <taxon>Bacillati</taxon>
        <taxon>Actinomycetota</taxon>
        <taxon>Coriobacteriia</taxon>
        <taxon>Coriobacteriales</taxon>
        <taxon>Atopobiaceae</taxon>
        <taxon>Olsenella</taxon>
    </lineage>
</organism>
<evidence type="ECO:0000256" key="9">
    <source>
        <dbReference type="RuleBase" id="RU004016"/>
    </source>
</evidence>
<sequence length="383" mass="41883">MHRHTRFPLLAVVLTTFLVAVSPCAYAAETTPQVTEAQSFEIIDQDGNVLASKDPNRRMAMASITKIMTAMVALDSGKSMGDVCSITDVTLPEGAQLAGYTSADAPTFGDLMRTMLVYSGNDAALNVAYAVAGTEEAFVELMNKKAREIGMEDTHFSNPHGLEEDDHYSCAHDLALMGKYALENYPFIARTVMTRRLTVTVGGQQKTFESTDELMDSYGGLCGIKTGKVEAGTTFLGSSKRHGLQLFSCVLGCTTDDGRFTDTRILMDWAYDEYFRHVSLTRRAWPLRIVSWQDGFWGKLVVTSAWDVSARSYPERDIDYTTTMVGDGELAAPGSPYGLSSWTQDGRSVARAVDVTGTRPHQIPAINIFALPLFLDVSQLTAA</sequence>
<keyword evidence="13" id="KW-1185">Reference proteome</keyword>
<dbReference type="MEROPS" id="S11.004"/>
<feature type="active site" description="Acyl-ester intermediate" evidence="7">
    <location>
        <position position="63"/>
    </location>
</feature>
<dbReference type="GeneID" id="78512357"/>
<dbReference type="AlphaFoldDB" id="E1R083"/>
<dbReference type="PANTHER" id="PTHR21581:SF6">
    <property type="entry name" value="TRAFFICKING PROTEIN PARTICLE COMPLEX SUBUNIT 12"/>
    <property type="match status" value="1"/>
</dbReference>
<dbReference type="GO" id="GO:0009002">
    <property type="term" value="F:serine-type D-Ala-D-Ala carboxypeptidase activity"/>
    <property type="evidence" value="ECO:0007669"/>
    <property type="project" value="InterPro"/>
</dbReference>
<dbReference type="InterPro" id="IPR012338">
    <property type="entry name" value="Beta-lactam/transpept-like"/>
</dbReference>
<dbReference type="SUPFAM" id="SSF56601">
    <property type="entry name" value="beta-lactamase/transpeptidase-like"/>
    <property type="match status" value="1"/>
</dbReference>
<dbReference type="eggNOG" id="COG1686">
    <property type="taxonomic scope" value="Bacteria"/>
</dbReference>
<dbReference type="RefSeq" id="WP_013251799.1">
    <property type="nucleotide sequence ID" value="NC_014363.1"/>
</dbReference>
<evidence type="ECO:0000259" key="11">
    <source>
        <dbReference type="Pfam" id="PF00768"/>
    </source>
</evidence>
<evidence type="ECO:0000256" key="6">
    <source>
        <dbReference type="ARBA" id="ARBA00023316"/>
    </source>
</evidence>
<dbReference type="Pfam" id="PF00768">
    <property type="entry name" value="Peptidase_S11"/>
    <property type="match status" value="1"/>
</dbReference>
<reference evidence="12 13" key="1">
    <citation type="journal article" date="2010" name="Stand. Genomic Sci.">
        <title>Complete genome sequence of Olsenella uli type strain (VPI D76D-27C).</title>
        <authorList>
            <person name="Goker M."/>
            <person name="Held B."/>
            <person name="Lucas S."/>
            <person name="Nolan M."/>
            <person name="Yasawong M."/>
            <person name="Glavina Del Rio T."/>
            <person name="Tice H."/>
            <person name="Cheng J.F."/>
            <person name="Bruce D."/>
            <person name="Detter J.C."/>
            <person name="Tapia R."/>
            <person name="Han C."/>
            <person name="Goodwin L."/>
            <person name="Pitluck S."/>
            <person name="Liolios K."/>
            <person name="Ivanova N."/>
            <person name="Mavromatis K."/>
            <person name="Mikhailova N."/>
            <person name="Pati A."/>
            <person name="Chen A."/>
            <person name="Palaniappan K."/>
            <person name="Land M."/>
            <person name="Hauser L."/>
            <person name="Chang Y.J."/>
            <person name="Jeffries C.D."/>
            <person name="Rohde M."/>
            <person name="Sikorski J."/>
            <person name="Pukall R."/>
            <person name="Woyke T."/>
            <person name="Bristow J."/>
            <person name="Eisen J.A."/>
            <person name="Markowitz V."/>
            <person name="Hugenholtz P."/>
            <person name="Kyrpides N.C."/>
            <person name="Klenk H.P."/>
            <person name="Lapidus A."/>
        </authorList>
    </citation>
    <scope>NUCLEOTIDE SEQUENCE [LARGE SCALE GENOMIC DNA]</scope>
    <source>
        <strain evidence="13">ATCC 49627 / DSM 7084 / CIP 109912 / JCM 12494 / NCIMB 702895 / VPI D76D-27C</strain>
    </source>
</reference>
<feature type="signal peptide" evidence="10">
    <location>
        <begin position="1"/>
        <end position="27"/>
    </location>
</feature>
<evidence type="ECO:0000313" key="13">
    <source>
        <dbReference type="Proteomes" id="UP000000333"/>
    </source>
</evidence>
<dbReference type="InterPro" id="IPR018044">
    <property type="entry name" value="Peptidase_S11"/>
</dbReference>
<dbReference type="STRING" id="633147.Olsu_0936"/>
<evidence type="ECO:0000256" key="8">
    <source>
        <dbReference type="PIRSR" id="PIRSR618044-2"/>
    </source>
</evidence>
<dbReference type="GO" id="GO:0009252">
    <property type="term" value="P:peptidoglycan biosynthetic process"/>
    <property type="evidence" value="ECO:0007669"/>
    <property type="project" value="UniProtKB-KW"/>
</dbReference>
<dbReference type="PANTHER" id="PTHR21581">
    <property type="entry name" value="D-ALANYL-D-ALANINE CARBOXYPEPTIDASE"/>
    <property type="match status" value="1"/>
</dbReference>
<evidence type="ECO:0000256" key="4">
    <source>
        <dbReference type="ARBA" id="ARBA00022960"/>
    </source>
</evidence>
<gene>
    <name evidence="12" type="ordered locus">Olsu_0936</name>
</gene>
<protein>
    <submittedName>
        <fullName evidence="12">Peptidase S11 D-alanyl-D-alanine carboxypeptidase 1</fullName>
    </submittedName>
</protein>
<dbReference type="GO" id="GO:0008360">
    <property type="term" value="P:regulation of cell shape"/>
    <property type="evidence" value="ECO:0007669"/>
    <property type="project" value="UniProtKB-KW"/>
</dbReference>